<dbReference type="Proteomes" id="UP001165366">
    <property type="component" value="Unassembled WGS sequence"/>
</dbReference>
<dbReference type="InterPro" id="IPR036390">
    <property type="entry name" value="WH_DNA-bd_sf"/>
</dbReference>
<dbReference type="Pfam" id="PF02082">
    <property type="entry name" value="Rrf2"/>
    <property type="match status" value="1"/>
</dbReference>
<name>A0ABS9KCH4_9BACT</name>
<dbReference type="NCBIfam" id="TIGR00738">
    <property type="entry name" value="rrf2_super"/>
    <property type="match status" value="1"/>
</dbReference>
<dbReference type="Gene3D" id="1.10.10.10">
    <property type="entry name" value="Winged helix-like DNA-binding domain superfamily/Winged helix DNA-binding domain"/>
    <property type="match status" value="1"/>
</dbReference>
<proteinExistence type="predicted"/>
<reference evidence="1" key="1">
    <citation type="submission" date="2022-01" db="EMBL/GenBank/DDBJ databases">
        <authorList>
            <person name="Wang Y."/>
        </authorList>
    </citation>
    <scope>NUCLEOTIDE SEQUENCE</scope>
    <source>
        <strain evidence="1">WB101</strain>
    </source>
</reference>
<organism evidence="1 2">
    <name type="scientific">Rhodohalobacter sulfatireducens</name>
    <dbReference type="NCBI Taxonomy" id="2911366"/>
    <lineage>
        <taxon>Bacteria</taxon>
        <taxon>Pseudomonadati</taxon>
        <taxon>Balneolota</taxon>
        <taxon>Balneolia</taxon>
        <taxon>Balneolales</taxon>
        <taxon>Balneolaceae</taxon>
        <taxon>Rhodohalobacter</taxon>
    </lineage>
</organism>
<evidence type="ECO:0000313" key="2">
    <source>
        <dbReference type="Proteomes" id="UP001165366"/>
    </source>
</evidence>
<protein>
    <submittedName>
        <fullName evidence="1">Rrf2 family transcriptional regulator</fullName>
    </submittedName>
</protein>
<dbReference type="RefSeq" id="WP_237853399.1">
    <property type="nucleotide sequence ID" value="NZ_JAKLWS010000008.1"/>
</dbReference>
<dbReference type="PROSITE" id="PS51197">
    <property type="entry name" value="HTH_RRF2_2"/>
    <property type="match status" value="1"/>
</dbReference>
<dbReference type="PANTHER" id="PTHR33221">
    <property type="entry name" value="WINGED HELIX-TURN-HELIX TRANSCRIPTIONAL REGULATOR, RRF2 FAMILY"/>
    <property type="match status" value="1"/>
</dbReference>
<dbReference type="PANTHER" id="PTHR33221:SF15">
    <property type="entry name" value="HTH-TYPE TRANSCRIPTIONAL REGULATOR YWGB-RELATED"/>
    <property type="match status" value="1"/>
</dbReference>
<comment type="caution">
    <text evidence="1">The sequence shown here is derived from an EMBL/GenBank/DDBJ whole genome shotgun (WGS) entry which is preliminary data.</text>
</comment>
<sequence>MLLSKSCVYGLRASLFLATRDNGEYVPIRKMSDKLEISFHFLTKILQQLTAEGIMESFKGPNGGIRLNRNGAEVPLMDIVLAIDGSQLLTECALGLPGCGTKNPCPLHDKWAETRDGIREMLEETTLTELAEKGMEENLRLTTDGGFDILFNDHEDEPK</sequence>
<dbReference type="SUPFAM" id="SSF46785">
    <property type="entry name" value="Winged helix' DNA-binding domain"/>
    <property type="match status" value="1"/>
</dbReference>
<dbReference type="InterPro" id="IPR036388">
    <property type="entry name" value="WH-like_DNA-bd_sf"/>
</dbReference>
<dbReference type="InterPro" id="IPR030489">
    <property type="entry name" value="TR_Rrf2-type_CS"/>
</dbReference>
<dbReference type="PROSITE" id="PS01332">
    <property type="entry name" value="HTH_RRF2_1"/>
    <property type="match status" value="1"/>
</dbReference>
<accession>A0ABS9KCH4</accession>
<keyword evidence="2" id="KW-1185">Reference proteome</keyword>
<dbReference type="InterPro" id="IPR000944">
    <property type="entry name" value="Tscrpt_reg_Rrf2"/>
</dbReference>
<gene>
    <name evidence="1" type="ORF">L6773_08290</name>
</gene>
<dbReference type="EMBL" id="JAKLWS010000008">
    <property type="protein sequence ID" value="MCG2588559.1"/>
    <property type="molecule type" value="Genomic_DNA"/>
</dbReference>
<reference evidence="1" key="2">
    <citation type="submission" date="2024-05" db="EMBL/GenBank/DDBJ databases">
        <title>Rhodohalobacter halophilus gen. nov., sp. nov., a moderately halophilic member of the family Balneolaceae.</title>
        <authorList>
            <person name="Xia J."/>
        </authorList>
    </citation>
    <scope>NUCLEOTIDE SEQUENCE</scope>
    <source>
        <strain evidence="1">WB101</strain>
    </source>
</reference>
<evidence type="ECO:0000313" key="1">
    <source>
        <dbReference type="EMBL" id="MCG2588559.1"/>
    </source>
</evidence>